<gene>
    <name evidence="1" type="ORF">DFR79_106177</name>
</gene>
<proteinExistence type="predicted"/>
<name>A0A4R6LUP1_9FIRM</name>
<dbReference type="Proteomes" id="UP000295064">
    <property type="component" value="Unassembled WGS sequence"/>
</dbReference>
<accession>A0A4R6LUP1</accession>
<organism evidence="1 2">
    <name type="scientific">Halanaerobium saccharolyticum</name>
    <dbReference type="NCBI Taxonomy" id="43595"/>
    <lineage>
        <taxon>Bacteria</taxon>
        <taxon>Bacillati</taxon>
        <taxon>Bacillota</taxon>
        <taxon>Clostridia</taxon>
        <taxon>Halanaerobiales</taxon>
        <taxon>Halanaerobiaceae</taxon>
        <taxon>Halanaerobium</taxon>
    </lineage>
</organism>
<evidence type="ECO:0000313" key="1">
    <source>
        <dbReference type="EMBL" id="TDO92364.1"/>
    </source>
</evidence>
<reference evidence="1 2" key="1">
    <citation type="submission" date="2019-03" db="EMBL/GenBank/DDBJ databases">
        <title>Subsurface microbial communities from deep shales in Ohio and West Virginia, USA.</title>
        <authorList>
            <person name="Wrighton K."/>
        </authorList>
    </citation>
    <scope>NUCLEOTIDE SEQUENCE [LARGE SCALE GENOMIC DNA]</scope>
    <source>
        <strain evidence="1 2">MA284_T2</strain>
    </source>
</reference>
<dbReference type="AlphaFoldDB" id="A0A4R6LUP1"/>
<evidence type="ECO:0000313" key="2">
    <source>
        <dbReference type="Proteomes" id="UP000295064"/>
    </source>
</evidence>
<dbReference type="OrthoDB" id="1955581at2"/>
<dbReference type="RefSeq" id="WP_133514593.1">
    <property type="nucleotide sequence ID" value="NZ_SNWX01000006.1"/>
</dbReference>
<comment type="caution">
    <text evidence="1">The sequence shown here is derived from an EMBL/GenBank/DDBJ whole genome shotgun (WGS) entry which is preliminary data.</text>
</comment>
<protein>
    <submittedName>
        <fullName evidence="1">Uncharacterized protein</fullName>
    </submittedName>
</protein>
<dbReference type="EMBL" id="SNWX01000006">
    <property type="protein sequence ID" value="TDO92364.1"/>
    <property type="molecule type" value="Genomic_DNA"/>
</dbReference>
<sequence>MIYDENYTPLEWIDHVVDADGNVIQQGTVISKKKMERIESGVQTALGPSGILAFQTLQFVQKLNQEFEKIKKQKIMQGEVTVTADNYTAVALDGFVQYDAPDYQVVTELVSGDPGFVGDIKVYDKTSNGFKVSFTGSEDEATIKWTLINFDVK</sequence>